<evidence type="ECO:0000256" key="12">
    <source>
        <dbReference type="SAM" id="MobiDB-lite"/>
    </source>
</evidence>
<dbReference type="InterPro" id="IPR047192">
    <property type="entry name" value="Euk_RPA1_DBD_C"/>
</dbReference>
<evidence type="ECO:0000259" key="14">
    <source>
        <dbReference type="Pfam" id="PF04057"/>
    </source>
</evidence>
<evidence type="ECO:0000259" key="15">
    <source>
        <dbReference type="Pfam" id="PF08646"/>
    </source>
</evidence>
<dbReference type="Proteomes" id="UP000614350">
    <property type="component" value="Unassembled WGS sequence"/>
</dbReference>
<keyword evidence="5 11" id="KW-0863">Zinc-finger</keyword>
<keyword evidence="6 11" id="KW-0862">Zinc</keyword>
<dbReference type="InterPro" id="IPR012340">
    <property type="entry name" value="NA-bd_OB-fold"/>
</dbReference>
<reference evidence="17" key="1">
    <citation type="journal article" date="2020" name="G3 (Bethesda)">
        <title>High-Quality Assemblies for Three Invasive Social Wasps from the &lt;i&gt;Vespula&lt;/i&gt; Genus.</title>
        <authorList>
            <person name="Harrop T.W.R."/>
            <person name="Guhlin J."/>
            <person name="McLaughlin G.M."/>
            <person name="Permina E."/>
            <person name="Stockwell P."/>
            <person name="Gilligan J."/>
            <person name="Le Lec M.F."/>
            <person name="Gruber M.A.M."/>
            <person name="Quinn O."/>
            <person name="Lovegrove M."/>
            <person name="Duncan E.J."/>
            <person name="Remnant E.J."/>
            <person name="Van Eeckhoven J."/>
            <person name="Graham B."/>
            <person name="Knapp R.A."/>
            <person name="Langford K.W."/>
            <person name="Kronenberg Z."/>
            <person name="Press M.O."/>
            <person name="Eacker S.M."/>
            <person name="Wilson-Rankin E.E."/>
            <person name="Purcell J."/>
            <person name="Lester P.J."/>
            <person name="Dearden P.K."/>
        </authorList>
    </citation>
    <scope>NUCLEOTIDE SEQUENCE</scope>
    <source>
        <strain evidence="17">Marl-1</strain>
    </source>
</reference>
<feature type="domain" description="OB" evidence="13">
    <location>
        <begin position="197"/>
        <end position="280"/>
    </location>
</feature>
<dbReference type="Pfam" id="PF08646">
    <property type="entry name" value="Rep_fac-A_C"/>
    <property type="match status" value="1"/>
</dbReference>
<feature type="domain" description="Replication protein A OB" evidence="16">
    <location>
        <begin position="306"/>
        <end position="404"/>
    </location>
</feature>
<dbReference type="GO" id="GO:0006310">
    <property type="term" value="P:DNA recombination"/>
    <property type="evidence" value="ECO:0007669"/>
    <property type="project" value="InterPro"/>
</dbReference>
<dbReference type="CDD" id="cd04475">
    <property type="entry name" value="RPA1_DBD_B"/>
    <property type="match status" value="1"/>
</dbReference>
<dbReference type="InterPro" id="IPR013955">
    <property type="entry name" value="Rep_factor-A_C"/>
</dbReference>
<dbReference type="Pfam" id="PF01336">
    <property type="entry name" value="tRNA_anti-codon"/>
    <property type="match status" value="1"/>
</dbReference>
<dbReference type="EMBL" id="JACSEA010000013">
    <property type="protein sequence ID" value="KAF7386898.1"/>
    <property type="molecule type" value="Genomic_DNA"/>
</dbReference>
<dbReference type="CDD" id="cd04477">
    <property type="entry name" value="RPA1N"/>
    <property type="match status" value="1"/>
</dbReference>
<dbReference type="InterPro" id="IPR007199">
    <property type="entry name" value="Rep_factor-A_N"/>
</dbReference>
<evidence type="ECO:0000256" key="5">
    <source>
        <dbReference type="ARBA" id="ARBA00022771"/>
    </source>
</evidence>
<evidence type="ECO:0000256" key="8">
    <source>
        <dbReference type="ARBA" id="ARBA00023242"/>
    </source>
</evidence>
<dbReference type="NCBIfam" id="TIGR00617">
    <property type="entry name" value="rpa1"/>
    <property type="match status" value="1"/>
</dbReference>
<feature type="domain" description="Replication factor A C-terminal" evidence="15">
    <location>
        <begin position="465"/>
        <end position="606"/>
    </location>
</feature>
<dbReference type="CDD" id="cd04476">
    <property type="entry name" value="RPA1_DBD_C"/>
    <property type="match status" value="1"/>
</dbReference>
<dbReference type="PANTHER" id="PTHR47165">
    <property type="entry name" value="OS03G0429900 PROTEIN"/>
    <property type="match status" value="1"/>
</dbReference>
<proteinExistence type="inferred from homology"/>
<keyword evidence="3 11" id="KW-0235">DNA replication</keyword>
<dbReference type="GO" id="GO:0006260">
    <property type="term" value="P:DNA replication"/>
    <property type="evidence" value="ECO:0007669"/>
    <property type="project" value="UniProtKB-KW"/>
</dbReference>
<name>A0A834MXP0_VESVU</name>
<evidence type="ECO:0000256" key="1">
    <source>
        <dbReference type="ARBA" id="ARBA00004123"/>
    </source>
</evidence>
<dbReference type="InterPro" id="IPR004365">
    <property type="entry name" value="NA-bd_OB_tRNA"/>
</dbReference>
<evidence type="ECO:0000313" key="17">
    <source>
        <dbReference type="EMBL" id="KAF7386898.1"/>
    </source>
</evidence>
<dbReference type="GO" id="GO:0008270">
    <property type="term" value="F:zinc ion binding"/>
    <property type="evidence" value="ECO:0007669"/>
    <property type="project" value="UniProtKB-KW"/>
</dbReference>
<keyword evidence="7 11" id="KW-0238">DNA-binding</keyword>
<comment type="subunit">
    <text evidence="10 11">Component of the heterotrimeric canonical replication protein A complex (RPA).</text>
</comment>
<evidence type="ECO:0000313" key="18">
    <source>
        <dbReference type="Proteomes" id="UP000614350"/>
    </source>
</evidence>
<feature type="domain" description="Replication factor-A protein 1 N-terminal" evidence="14">
    <location>
        <begin position="31"/>
        <end position="128"/>
    </location>
</feature>
<evidence type="ECO:0000256" key="11">
    <source>
        <dbReference type="RuleBase" id="RU364130"/>
    </source>
</evidence>
<dbReference type="FunFam" id="2.40.50.140:FF:000090">
    <property type="entry name" value="Replication protein A subunit"/>
    <property type="match status" value="1"/>
</dbReference>
<evidence type="ECO:0000259" key="13">
    <source>
        <dbReference type="Pfam" id="PF01336"/>
    </source>
</evidence>
<comment type="function">
    <text evidence="9 11">As part of the heterotrimeric replication protein A complex (RPA/RP-A), binds and stabilizes single-stranded DNA intermediates, that form during DNA replication or upon DNA stress. It prevents their reannealing and in parallel, recruits and activates different proteins and complexes involved in DNA metabolism. Thereby, it plays an essential role both in DNA replication and the cellular response to DNA damage.</text>
</comment>
<evidence type="ECO:0000256" key="9">
    <source>
        <dbReference type="ARBA" id="ARBA00058595"/>
    </source>
</evidence>
<evidence type="ECO:0000256" key="3">
    <source>
        <dbReference type="ARBA" id="ARBA00022705"/>
    </source>
</evidence>
<evidence type="ECO:0000256" key="2">
    <source>
        <dbReference type="ARBA" id="ARBA00005690"/>
    </source>
</evidence>
<feature type="compositionally biased region" description="Polar residues" evidence="12">
    <location>
        <begin position="141"/>
        <end position="152"/>
    </location>
</feature>
<dbReference type="InterPro" id="IPR031657">
    <property type="entry name" value="REPA_OB_2"/>
</dbReference>
<dbReference type="GO" id="GO:0006281">
    <property type="term" value="P:DNA repair"/>
    <property type="evidence" value="ECO:0007669"/>
    <property type="project" value="InterPro"/>
</dbReference>
<evidence type="ECO:0000256" key="4">
    <source>
        <dbReference type="ARBA" id="ARBA00022723"/>
    </source>
</evidence>
<feature type="region of interest" description="Disordered" evidence="12">
    <location>
        <begin position="140"/>
        <end position="162"/>
    </location>
</feature>
<evidence type="ECO:0000256" key="10">
    <source>
        <dbReference type="ARBA" id="ARBA00062035"/>
    </source>
</evidence>
<dbReference type="GO" id="GO:0003677">
    <property type="term" value="F:DNA binding"/>
    <property type="evidence" value="ECO:0007669"/>
    <property type="project" value="UniProtKB-KW"/>
</dbReference>
<dbReference type="InterPro" id="IPR004591">
    <property type="entry name" value="Rfa1"/>
</dbReference>
<evidence type="ECO:0000259" key="16">
    <source>
        <dbReference type="Pfam" id="PF16900"/>
    </source>
</evidence>
<evidence type="ECO:0000256" key="6">
    <source>
        <dbReference type="ARBA" id="ARBA00022833"/>
    </source>
</evidence>
<dbReference type="GO" id="GO:0005634">
    <property type="term" value="C:nucleus"/>
    <property type="evidence" value="ECO:0007669"/>
    <property type="project" value="UniProtKB-SubCell"/>
</dbReference>
<keyword evidence="8 11" id="KW-0539">Nucleus</keyword>
<comment type="subcellular location">
    <subcellularLocation>
        <location evidence="1 11">Nucleus</location>
    </subcellularLocation>
</comment>
<dbReference type="Pfam" id="PF16900">
    <property type="entry name" value="REPA_OB_2"/>
    <property type="match status" value="1"/>
</dbReference>
<sequence length="620" mass="69622">MIRRSLLSECTFCIRVDRSFTSIIRINMIPLTEGSLDKIMAGIDVEKPILQILGHKKLASSSSGDRYRLLVSDGKRVNSFTMLATQLNSMITDNILTEFSICQVNRYAVSTVNNGGKQKRVMVILSLDLKVSGEEVGSKIGNPTNIDSNANTEVEPKKPQPIQTHSAVTIQKNTTNHSSSDICTTPIVGLSPYQNKWVIKARITNKSNIITWSNSRGEGKLFSMDLVDESGEIRCTAFKDQCDKFYDMIEVGKIYYISRCSLKPANKNYNTLKNDYEMSLTQDTEIIPCHDDVDAIPMIQFNFVPINAIENKEKNDIIDVLGIAKSCEEIQILRARTTGRELKKREVMLVDESNTMISLSLWGADAEKFDGSNNPIVAIRNARIGEFNGGKNLSCIMSSVFQVDPDIPEAHKLRGWYNTIGMSDQAKSLSTSNARGGGMNGTWLTIKEAQNITNSSDSGFNIFISKLTVNLVRAENVVYKSCPTDGCNKKMIDQANGMYRCEKCNKEYPSFKYRLLANVNFGDWQNNQWVTAFNDEAEKLLNITAQELGELQENNKDAYMDKFSEVAFQSFIVKLRMKIETFNDETRLKASCLSISPVDYKVYNDILLTKIKDIVGIEKL</sequence>
<comment type="caution">
    <text evidence="17">The sequence shown here is derived from an EMBL/GenBank/DDBJ whole genome shotgun (WGS) entry which is preliminary data.</text>
</comment>
<protein>
    <recommendedName>
        <fullName evidence="11">Replication protein A subunit</fullName>
    </recommendedName>
</protein>
<dbReference type="PANTHER" id="PTHR47165:SF4">
    <property type="entry name" value="OS03G0429900 PROTEIN"/>
    <property type="match status" value="1"/>
</dbReference>
<keyword evidence="4 11" id="KW-0479">Metal-binding</keyword>
<keyword evidence="18" id="KW-1185">Reference proteome</keyword>
<gene>
    <name evidence="17" type="ORF">HZH66_011350</name>
</gene>
<dbReference type="FunFam" id="2.40.50.140:FF:000064">
    <property type="entry name" value="Replication protein A subunit"/>
    <property type="match status" value="1"/>
</dbReference>
<dbReference type="Gene3D" id="2.40.50.140">
    <property type="entry name" value="Nucleic acid-binding proteins"/>
    <property type="match status" value="4"/>
</dbReference>
<comment type="similarity">
    <text evidence="2 11">Belongs to the replication factor A protein 1 family.</text>
</comment>
<dbReference type="CDD" id="cd04474">
    <property type="entry name" value="RPA1_DBD_A"/>
    <property type="match status" value="1"/>
</dbReference>
<dbReference type="Pfam" id="PF04057">
    <property type="entry name" value="Rep-A_N"/>
    <property type="match status" value="1"/>
</dbReference>
<dbReference type="AlphaFoldDB" id="A0A834MXP0"/>
<accession>A0A834MXP0</accession>
<dbReference type="FunFam" id="2.40.50.140:FF:000041">
    <property type="entry name" value="Replication protein A subunit"/>
    <property type="match status" value="1"/>
</dbReference>
<evidence type="ECO:0000256" key="7">
    <source>
        <dbReference type="ARBA" id="ARBA00023125"/>
    </source>
</evidence>
<dbReference type="FunFam" id="2.40.50.140:FF:000117">
    <property type="entry name" value="Replication protein A subunit"/>
    <property type="match status" value="1"/>
</dbReference>
<organism evidence="17 18">
    <name type="scientific">Vespula vulgaris</name>
    <name type="common">Yellow jacket</name>
    <name type="synonym">Wasp</name>
    <dbReference type="NCBI Taxonomy" id="7454"/>
    <lineage>
        <taxon>Eukaryota</taxon>
        <taxon>Metazoa</taxon>
        <taxon>Ecdysozoa</taxon>
        <taxon>Arthropoda</taxon>
        <taxon>Hexapoda</taxon>
        <taxon>Insecta</taxon>
        <taxon>Pterygota</taxon>
        <taxon>Neoptera</taxon>
        <taxon>Endopterygota</taxon>
        <taxon>Hymenoptera</taxon>
        <taxon>Apocrita</taxon>
        <taxon>Aculeata</taxon>
        <taxon>Vespoidea</taxon>
        <taxon>Vespidae</taxon>
        <taxon>Vespinae</taxon>
        <taxon>Vespula</taxon>
    </lineage>
</organism>
<dbReference type="SUPFAM" id="SSF50249">
    <property type="entry name" value="Nucleic acid-binding proteins"/>
    <property type="match status" value="4"/>
</dbReference>